<proteinExistence type="predicted"/>
<evidence type="ECO:0000313" key="2">
    <source>
        <dbReference type="Proteomes" id="UP000287651"/>
    </source>
</evidence>
<accession>A0A444FN84</accession>
<gene>
    <name evidence="1" type="ORF">B296_00019656</name>
</gene>
<sequence length="96" mass="10013">MASVVADSDVASIDTDVVAWPPPTMIRSSLIVMPPASTRSTLPTSLSPALCRFASPSTLTQLPNDNCKDVDVDGGGRYSVYGEDGSRLAVDLLGES</sequence>
<dbReference type="AlphaFoldDB" id="A0A444FN84"/>
<protein>
    <submittedName>
        <fullName evidence="1">Uncharacterized protein</fullName>
    </submittedName>
</protein>
<dbReference type="EMBL" id="AMZH03002682">
    <property type="protein sequence ID" value="RRT74755.1"/>
    <property type="molecule type" value="Genomic_DNA"/>
</dbReference>
<name>A0A444FN84_ENSVE</name>
<reference evidence="1 2" key="1">
    <citation type="journal article" date="2014" name="Agronomy (Basel)">
        <title>A Draft Genome Sequence for Ensete ventricosum, the Drought-Tolerant Tree Against Hunger.</title>
        <authorList>
            <person name="Harrison J."/>
            <person name="Moore K.A."/>
            <person name="Paszkiewicz K."/>
            <person name="Jones T."/>
            <person name="Grant M."/>
            <person name="Ambacheew D."/>
            <person name="Muzemil S."/>
            <person name="Studholme D.J."/>
        </authorList>
    </citation>
    <scope>NUCLEOTIDE SEQUENCE [LARGE SCALE GENOMIC DNA]</scope>
</reference>
<evidence type="ECO:0000313" key="1">
    <source>
        <dbReference type="EMBL" id="RRT74755.1"/>
    </source>
</evidence>
<dbReference type="Proteomes" id="UP000287651">
    <property type="component" value="Unassembled WGS sequence"/>
</dbReference>
<comment type="caution">
    <text evidence="1">The sequence shown here is derived from an EMBL/GenBank/DDBJ whole genome shotgun (WGS) entry which is preliminary data.</text>
</comment>
<organism evidence="1 2">
    <name type="scientific">Ensete ventricosum</name>
    <name type="common">Abyssinian banana</name>
    <name type="synonym">Musa ensete</name>
    <dbReference type="NCBI Taxonomy" id="4639"/>
    <lineage>
        <taxon>Eukaryota</taxon>
        <taxon>Viridiplantae</taxon>
        <taxon>Streptophyta</taxon>
        <taxon>Embryophyta</taxon>
        <taxon>Tracheophyta</taxon>
        <taxon>Spermatophyta</taxon>
        <taxon>Magnoliopsida</taxon>
        <taxon>Liliopsida</taxon>
        <taxon>Zingiberales</taxon>
        <taxon>Musaceae</taxon>
        <taxon>Ensete</taxon>
    </lineage>
</organism>